<evidence type="ECO:0000313" key="3">
    <source>
        <dbReference type="Proteomes" id="UP000654947"/>
    </source>
</evidence>
<evidence type="ECO:0000259" key="1">
    <source>
        <dbReference type="PROSITE" id="PS51186"/>
    </source>
</evidence>
<feature type="domain" description="N-acetyltransferase" evidence="1">
    <location>
        <begin position="1"/>
        <end position="143"/>
    </location>
</feature>
<evidence type="ECO:0000313" key="2">
    <source>
        <dbReference type="EMBL" id="GHD37371.1"/>
    </source>
</evidence>
<dbReference type="GO" id="GO:0016747">
    <property type="term" value="F:acyltransferase activity, transferring groups other than amino-acyl groups"/>
    <property type="evidence" value="ECO:0007669"/>
    <property type="project" value="InterPro"/>
</dbReference>
<dbReference type="EMBL" id="BMXL01000048">
    <property type="protein sequence ID" value="GHD37371.1"/>
    <property type="molecule type" value="Genomic_DNA"/>
</dbReference>
<comment type="caution">
    <text evidence="2">The sequence shown here is derived from an EMBL/GenBank/DDBJ whole genome shotgun (WGS) entry which is preliminary data.</text>
</comment>
<organism evidence="2 3">
    <name type="scientific">Nocardiopsis kunsanensis</name>
    <dbReference type="NCBI Taxonomy" id="141693"/>
    <lineage>
        <taxon>Bacteria</taxon>
        <taxon>Bacillati</taxon>
        <taxon>Actinomycetota</taxon>
        <taxon>Actinomycetes</taxon>
        <taxon>Streptosporangiales</taxon>
        <taxon>Nocardiopsidaceae</taxon>
        <taxon>Nocardiopsis</taxon>
    </lineage>
</organism>
<protein>
    <recommendedName>
        <fullName evidence="1">N-acetyltransferase domain-containing protein</fullName>
    </recommendedName>
</protein>
<reference evidence="2 3" key="1">
    <citation type="journal article" date="2014" name="Int. J. Syst. Evol. Microbiol.">
        <title>Complete genome sequence of Corynebacterium casei LMG S-19264T (=DSM 44701T), isolated from a smear-ripened cheese.</title>
        <authorList>
            <consortium name="US DOE Joint Genome Institute (JGI-PGF)"/>
            <person name="Walter F."/>
            <person name="Albersmeier A."/>
            <person name="Kalinowski J."/>
            <person name="Ruckert C."/>
        </authorList>
    </citation>
    <scope>NUCLEOTIDE SEQUENCE [LARGE SCALE GENOMIC DNA]</scope>
    <source>
        <strain evidence="2 3">KCTC 19473</strain>
    </source>
</reference>
<dbReference type="InterPro" id="IPR016181">
    <property type="entry name" value="Acyl_CoA_acyltransferase"/>
</dbReference>
<dbReference type="AlphaFoldDB" id="A0A918XLB4"/>
<dbReference type="Proteomes" id="UP000654947">
    <property type="component" value="Unassembled WGS sequence"/>
</dbReference>
<proteinExistence type="predicted"/>
<dbReference type="Gene3D" id="3.40.630.30">
    <property type="match status" value="1"/>
</dbReference>
<dbReference type="SUPFAM" id="SSF55729">
    <property type="entry name" value="Acyl-CoA N-acyltransferases (Nat)"/>
    <property type="match status" value="1"/>
</dbReference>
<name>A0A918XLB4_9ACTN</name>
<dbReference type="Pfam" id="PF00583">
    <property type="entry name" value="Acetyltransf_1"/>
    <property type="match status" value="1"/>
</dbReference>
<accession>A0A918XLB4</accession>
<dbReference type="PROSITE" id="PS51186">
    <property type="entry name" value="GNAT"/>
    <property type="match status" value="1"/>
</dbReference>
<dbReference type="RefSeq" id="WP_230480383.1">
    <property type="nucleotide sequence ID" value="NZ_BMXL01000048.1"/>
</dbReference>
<dbReference type="InterPro" id="IPR000182">
    <property type="entry name" value="GNAT_dom"/>
</dbReference>
<gene>
    <name evidence="2" type="ORF">GCM10007147_45340</name>
</gene>
<sequence length="155" mass="17590">MIHARCGWLEQRGLPSLRQSVDALAEQCGDGTVWMLTTTGGDVVGCTTVLDHGPARDWTEAERSEPALYLFSTVTHPDYRSLKPGTVIAHWAVDRAARQGREWVRRGCLDLELRDYYQEQGFVLVREIPVRIGTLYVMARRAERLDIAMLRAAYK</sequence>
<keyword evidence="3" id="KW-1185">Reference proteome</keyword>